<feature type="transmembrane region" description="Helical" evidence="1">
    <location>
        <begin position="34"/>
        <end position="52"/>
    </location>
</feature>
<accession>A0A8H4F3M1</accession>
<sequence>MLIVFTNKVDSDVVNPVGEVFDLFKYQRIIKMGGYLYAIICIFDATILFIEADHYLRRLHLINFYKKALFVLISCLIRKQKKSICQTTSSSGYATYSTTPFLSCVDFRDKII</sequence>
<comment type="caution">
    <text evidence="2">The sequence shown here is derived from an EMBL/GenBank/DDBJ whole genome shotgun (WGS) entry which is preliminary data.</text>
</comment>
<evidence type="ECO:0000313" key="2">
    <source>
        <dbReference type="EMBL" id="KAF1803660.1"/>
    </source>
</evidence>
<keyword evidence="1" id="KW-1133">Transmembrane helix</keyword>
<reference evidence="2 3" key="1">
    <citation type="submission" date="2019-09" db="EMBL/GenBank/DDBJ databases">
        <authorList>
            <consortium name="DOE Joint Genome Institute"/>
            <person name="Mondo S.J."/>
            <person name="Navarro-Mendoza M.I."/>
            <person name="Perez-Arques C."/>
            <person name="Panchal S."/>
            <person name="Nicolas F.E."/>
            <person name="Ganguly P."/>
            <person name="Pangilinan J."/>
            <person name="Grigoriev I."/>
            <person name="Heitman J."/>
            <person name="Sanya K."/>
            <person name="Garre V."/>
        </authorList>
    </citation>
    <scope>NUCLEOTIDE SEQUENCE [LARGE SCALE GENOMIC DNA]</scope>
    <source>
        <strain evidence="2 3">MU402</strain>
    </source>
</reference>
<proteinExistence type="predicted"/>
<dbReference type="Proteomes" id="UP000469890">
    <property type="component" value="Unassembled WGS sequence"/>
</dbReference>
<keyword evidence="1" id="KW-0472">Membrane</keyword>
<dbReference type="AlphaFoldDB" id="A0A8H4F3M1"/>
<evidence type="ECO:0000256" key="1">
    <source>
        <dbReference type="SAM" id="Phobius"/>
    </source>
</evidence>
<protein>
    <submittedName>
        <fullName evidence="2">Uncharacterized protein</fullName>
    </submittedName>
</protein>
<evidence type="ECO:0000313" key="3">
    <source>
        <dbReference type="Proteomes" id="UP000469890"/>
    </source>
</evidence>
<dbReference type="EMBL" id="JAAECE010000003">
    <property type="protein sequence ID" value="KAF1803660.1"/>
    <property type="molecule type" value="Genomic_DNA"/>
</dbReference>
<feature type="transmembrane region" description="Helical" evidence="1">
    <location>
        <begin position="58"/>
        <end position="77"/>
    </location>
</feature>
<gene>
    <name evidence="2" type="ORF">FB192DRAFT_1369078</name>
</gene>
<name>A0A8H4F3M1_MUCCL</name>
<organism evidence="2 3">
    <name type="scientific">Mucor circinelloides f. lusitanicus</name>
    <name type="common">Mucor racemosus var. lusitanicus</name>
    <dbReference type="NCBI Taxonomy" id="29924"/>
    <lineage>
        <taxon>Eukaryota</taxon>
        <taxon>Fungi</taxon>
        <taxon>Fungi incertae sedis</taxon>
        <taxon>Mucoromycota</taxon>
        <taxon>Mucoromycotina</taxon>
        <taxon>Mucoromycetes</taxon>
        <taxon>Mucorales</taxon>
        <taxon>Mucorineae</taxon>
        <taxon>Mucoraceae</taxon>
        <taxon>Mucor</taxon>
    </lineage>
</organism>
<keyword evidence="1" id="KW-0812">Transmembrane</keyword>